<dbReference type="GO" id="GO:0017171">
    <property type="term" value="F:serine hydrolase activity"/>
    <property type="evidence" value="ECO:0007669"/>
    <property type="project" value="TreeGrafter"/>
</dbReference>
<evidence type="ECO:0000256" key="4">
    <source>
        <dbReference type="RuleBase" id="RU004262"/>
    </source>
</evidence>
<organism evidence="6 7">
    <name type="scientific">Plutella xylostella</name>
    <name type="common">Diamondback moth</name>
    <name type="synonym">Plutella maculipennis</name>
    <dbReference type="NCBI Taxonomy" id="51655"/>
    <lineage>
        <taxon>Eukaryota</taxon>
        <taxon>Metazoa</taxon>
        <taxon>Ecdysozoa</taxon>
        <taxon>Arthropoda</taxon>
        <taxon>Hexapoda</taxon>
        <taxon>Insecta</taxon>
        <taxon>Pterygota</taxon>
        <taxon>Neoptera</taxon>
        <taxon>Endopterygota</taxon>
        <taxon>Lepidoptera</taxon>
        <taxon>Glossata</taxon>
        <taxon>Ditrysia</taxon>
        <taxon>Yponomeutoidea</taxon>
        <taxon>Plutellidae</taxon>
        <taxon>Plutella</taxon>
    </lineage>
</organism>
<reference evidence="6" key="1">
    <citation type="submission" date="2020-11" db="EMBL/GenBank/DDBJ databases">
        <authorList>
            <person name="Whiteford S."/>
        </authorList>
    </citation>
    <scope>NUCLEOTIDE SEQUENCE</scope>
</reference>
<proteinExistence type="inferred from homology"/>
<feature type="domain" description="Lipase" evidence="5">
    <location>
        <begin position="82"/>
        <end position="330"/>
    </location>
</feature>
<dbReference type="Proteomes" id="UP000653454">
    <property type="component" value="Unassembled WGS sequence"/>
</dbReference>
<dbReference type="InterPro" id="IPR000734">
    <property type="entry name" value="TAG_lipase"/>
</dbReference>
<dbReference type="PANTHER" id="PTHR11610:SF173">
    <property type="entry name" value="LIPASE DOMAIN-CONTAINING PROTEIN-RELATED"/>
    <property type="match status" value="1"/>
</dbReference>
<evidence type="ECO:0000259" key="5">
    <source>
        <dbReference type="Pfam" id="PF00151"/>
    </source>
</evidence>
<comment type="similarity">
    <text evidence="2 4">Belongs to the AB hydrolase superfamily. Lipase family.</text>
</comment>
<dbReference type="AlphaFoldDB" id="A0A8S4D0P0"/>
<dbReference type="InterPro" id="IPR029058">
    <property type="entry name" value="AB_hydrolase_fold"/>
</dbReference>
<evidence type="ECO:0000256" key="3">
    <source>
        <dbReference type="ARBA" id="ARBA00022525"/>
    </source>
</evidence>
<protein>
    <submittedName>
        <fullName evidence="6">(diamondback moth) hypothetical protein</fullName>
    </submittedName>
</protein>
<keyword evidence="3" id="KW-0964">Secreted</keyword>
<gene>
    <name evidence="6" type="ORF">PLXY2_LOCUS684</name>
</gene>
<comment type="caution">
    <text evidence="6">The sequence shown here is derived from an EMBL/GenBank/DDBJ whole genome shotgun (WGS) entry which is preliminary data.</text>
</comment>
<evidence type="ECO:0000313" key="7">
    <source>
        <dbReference type="Proteomes" id="UP000653454"/>
    </source>
</evidence>
<dbReference type="PANTHER" id="PTHR11610">
    <property type="entry name" value="LIPASE"/>
    <property type="match status" value="1"/>
</dbReference>
<dbReference type="InterPro" id="IPR013818">
    <property type="entry name" value="Lipase"/>
</dbReference>
<dbReference type="SUPFAM" id="SSF53474">
    <property type="entry name" value="alpha/beta-Hydrolases"/>
    <property type="match status" value="1"/>
</dbReference>
<dbReference type="GO" id="GO:0005615">
    <property type="term" value="C:extracellular space"/>
    <property type="evidence" value="ECO:0007669"/>
    <property type="project" value="TreeGrafter"/>
</dbReference>
<evidence type="ECO:0000256" key="1">
    <source>
        <dbReference type="ARBA" id="ARBA00004613"/>
    </source>
</evidence>
<dbReference type="GO" id="GO:0016042">
    <property type="term" value="P:lipid catabolic process"/>
    <property type="evidence" value="ECO:0007669"/>
    <property type="project" value="TreeGrafter"/>
</dbReference>
<dbReference type="EMBL" id="CAJHNJ030000002">
    <property type="protein sequence ID" value="CAG9090375.1"/>
    <property type="molecule type" value="Genomic_DNA"/>
</dbReference>
<sequence length="359" mass="39148">MWGAVVLLAASVAGYEFDSGPPAGYLSECPGMNRSTRFSPATARSLTLLVYRQTGAPFPFDLAHHACPLGDKGIRCVAKRMDFDRDTKVLISGYLDTRYSPLMRQLARQQLARRCNVLVLDIFPVLFRSYPIAARTTRPLGARLGTFLAGLSPRMLPSRLHILGGSLGAHIGYYAARQYRDLTGDTPDRLTGLDPAGPCFRPLPPAARFSRGAARRVDALHTNIDGFGIAEPTADVDYYASGGEYQPSMVGGFILPCFTLCSHVRAAQLWAAAHDHPAQFIAVRCLSLAHARRGDCYPAHTPVTTNLLGPDTDFDKPGIYYLPTNATPPYYAGQSGLVKHEYGLNQFLKDSTPDTDLVL</sequence>
<dbReference type="GO" id="GO:0016298">
    <property type="term" value="F:lipase activity"/>
    <property type="evidence" value="ECO:0007669"/>
    <property type="project" value="InterPro"/>
</dbReference>
<dbReference type="Gene3D" id="3.40.50.1820">
    <property type="entry name" value="alpha/beta hydrolase"/>
    <property type="match status" value="1"/>
</dbReference>
<evidence type="ECO:0000256" key="2">
    <source>
        <dbReference type="ARBA" id="ARBA00010701"/>
    </source>
</evidence>
<dbReference type="Pfam" id="PF00151">
    <property type="entry name" value="Lipase"/>
    <property type="match status" value="1"/>
</dbReference>
<name>A0A8S4D0P0_PLUXY</name>
<comment type="subcellular location">
    <subcellularLocation>
        <location evidence="1">Secreted</location>
    </subcellularLocation>
</comment>
<accession>A0A8S4D0P0</accession>
<evidence type="ECO:0000313" key="6">
    <source>
        <dbReference type="EMBL" id="CAG9090375.1"/>
    </source>
</evidence>
<keyword evidence="7" id="KW-1185">Reference proteome</keyword>